<dbReference type="GeneID" id="14916480"/>
<reference evidence="2 3" key="1">
    <citation type="journal article" date="2013" name="Genome Biol.">
        <title>Genome of Acanthamoeba castellanii highlights extensive lateral gene transfer and early evolution of tyrosine kinase signaling.</title>
        <authorList>
            <person name="Clarke M."/>
            <person name="Lohan A.J."/>
            <person name="Liu B."/>
            <person name="Lagkouvardos I."/>
            <person name="Roy S."/>
            <person name="Zafar N."/>
            <person name="Bertelli C."/>
            <person name="Schilde C."/>
            <person name="Kianianmomeni A."/>
            <person name="Burglin T.R."/>
            <person name="Frech C."/>
            <person name="Turcotte B."/>
            <person name="Kopec K.O."/>
            <person name="Synnott J.M."/>
            <person name="Choo C."/>
            <person name="Paponov I."/>
            <person name="Finkler A."/>
            <person name="Soon Heng Tan C."/>
            <person name="Hutchins A.P."/>
            <person name="Weinmeier T."/>
            <person name="Rattei T."/>
            <person name="Chu J.S."/>
            <person name="Gimenez G."/>
            <person name="Irimia M."/>
            <person name="Rigden D.J."/>
            <person name="Fitzpatrick D.A."/>
            <person name="Lorenzo-Morales J."/>
            <person name="Bateman A."/>
            <person name="Chiu C.H."/>
            <person name="Tang P."/>
            <person name="Hegemann P."/>
            <person name="Fromm H."/>
            <person name="Raoult D."/>
            <person name="Greub G."/>
            <person name="Miranda-Saavedra D."/>
            <person name="Chen N."/>
            <person name="Nash P."/>
            <person name="Ginger M.L."/>
            <person name="Horn M."/>
            <person name="Schaap P."/>
            <person name="Caler L."/>
            <person name="Loftus B."/>
        </authorList>
    </citation>
    <scope>NUCLEOTIDE SEQUENCE [LARGE SCALE GENOMIC DNA]</scope>
    <source>
        <strain evidence="2 3">Neff</strain>
    </source>
</reference>
<dbReference type="AlphaFoldDB" id="L8GUK7"/>
<sequence length="216" mass="24522">MSGERFDQATLDGWLDEDLARINDESLWKEHKKGKGDGEEVVVFVHKPKDDSFWWFKVVAPMPSATLAQANDLFDVSFAERKKEWNDLYKGGKVVEKVNDKTEVCHFQYDPAMMLMSARDVCYVKTRRDLDNGAFLLSYRSVEHEGAPVTKDFVRMELQGANLIQPRPEGGILYTYIQHLDSKVPTLVANKPLGGVMLKETEARRKALSNPIVGSQ</sequence>
<dbReference type="PANTHER" id="PTHR19308">
    <property type="entry name" value="PHOSPHATIDYLCHOLINE TRANSFER PROTEIN"/>
    <property type="match status" value="1"/>
</dbReference>
<keyword evidence="3" id="KW-1185">Reference proteome</keyword>
<dbReference type="Pfam" id="PF01852">
    <property type="entry name" value="START"/>
    <property type="match status" value="1"/>
</dbReference>
<evidence type="ECO:0000259" key="1">
    <source>
        <dbReference type="PROSITE" id="PS50848"/>
    </source>
</evidence>
<proteinExistence type="predicted"/>
<dbReference type="VEuPathDB" id="AmoebaDB:ACA1_078530"/>
<protein>
    <recommendedName>
        <fullName evidence="1">START domain-containing protein</fullName>
    </recommendedName>
</protein>
<dbReference type="InterPro" id="IPR051213">
    <property type="entry name" value="START_lipid_transfer"/>
</dbReference>
<dbReference type="RefSeq" id="XP_004337804.1">
    <property type="nucleotide sequence ID" value="XM_004337756.1"/>
</dbReference>
<dbReference type="CDD" id="cd00177">
    <property type="entry name" value="START"/>
    <property type="match status" value="1"/>
</dbReference>
<organism evidence="2 3">
    <name type="scientific">Acanthamoeba castellanii (strain ATCC 30010 / Neff)</name>
    <dbReference type="NCBI Taxonomy" id="1257118"/>
    <lineage>
        <taxon>Eukaryota</taxon>
        <taxon>Amoebozoa</taxon>
        <taxon>Discosea</taxon>
        <taxon>Longamoebia</taxon>
        <taxon>Centramoebida</taxon>
        <taxon>Acanthamoebidae</taxon>
        <taxon>Acanthamoeba</taxon>
    </lineage>
</organism>
<dbReference type="GO" id="GO:0005737">
    <property type="term" value="C:cytoplasm"/>
    <property type="evidence" value="ECO:0007669"/>
    <property type="project" value="UniProtKB-ARBA"/>
</dbReference>
<dbReference type="Proteomes" id="UP000011083">
    <property type="component" value="Unassembled WGS sequence"/>
</dbReference>
<accession>L8GUK7</accession>
<dbReference type="SUPFAM" id="SSF55961">
    <property type="entry name" value="Bet v1-like"/>
    <property type="match status" value="1"/>
</dbReference>
<evidence type="ECO:0000313" key="2">
    <source>
        <dbReference type="EMBL" id="ELR15791.1"/>
    </source>
</evidence>
<dbReference type="PANTHER" id="PTHR19308:SF14">
    <property type="entry name" value="START DOMAIN-CONTAINING PROTEIN"/>
    <property type="match status" value="1"/>
</dbReference>
<dbReference type="EMBL" id="KB008022">
    <property type="protein sequence ID" value="ELR15791.1"/>
    <property type="molecule type" value="Genomic_DNA"/>
</dbReference>
<dbReference type="OrthoDB" id="24906at2759"/>
<dbReference type="KEGG" id="acan:ACA1_078530"/>
<gene>
    <name evidence="2" type="ORF">ACA1_078530</name>
</gene>
<name>L8GUK7_ACACF</name>
<evidence type="ECO:0000313" key="3">
    <source>
        <dbReference type="Proteomes" id="UP000011083"/>
    </source>
</evidence>
<dbReference type="Gene3D" id="3.30.530.20">
    <property type="match status" value="1"/>
</dbReference>
<dbReference type="InterPro" id="IPR002913">
    <property type="entry name" value="START_lipid-bd_dom"/>
</dbReference>
<dbReference type="PROSITE" id="PS50848">
    <property type="entry name" value="START"/>
    <property type="match status" value="1"/>
</dbReference>
<dbReference type="GO" id="GO:0008289">
    <property type="term" value="F:lipid binding"/>
    <property type="evidence" value="ECO:0007669"/>
    <property type="project" value="InterPro"/>
</dbReference>
<dbReference type="InterPro" id="IPR023393">
    <property type="entry name" value="START-like_dom_sf"/>
</dbReference>
<feature type="domain" description="START" evidence="1">
    <location>
        <begin position="73"/>
        <end position="216"/>
    </location>
</feature>